<gene>
    <name evidence="3" type="ORF">BamIOP4010DRAFT_5520</name>
</gene>
<evidence type="ECO:0000256" key="2">
    <source>
        <dbReference type="ARBA" id="ARBA00023235"/>
    </source>
</evidence>
<dbReference type="PANTHER" id="PTHR21198:SF7">
    <property type="entry name" value="ASPARTATE-GLUTAMATE RACEMASE FAMILY"/>
    <property type="match status" value="1"/>
</dbReference>
<proteinExistence type="inferred from homology"/>
<dbReference type="PANTHER" id="PTHR21198">
    <property type="entry name" value="GLUTAMATE RACEMASE"/>
    <property type="match status" value="1"/>
</dbReference>
<evidence type="ECO:0000256" key="1">
    <source>
        <dbReference type="ARBA" id="ARBA00007847"/>
    </source>
</evidence>
<comment type="similarity">
    <text evidence="1">Belongs to the aspartate/glutamate racemases family.</text>
</comment>
<dbReference type="Pfam" id="PF01177">
    <property type="entry name" value="Asp_Glu_race"/>
    <property type="match status" value="1"/>
</dbReference>
<sequence length="265" mass="28969">MEKLGLIGGVSWVSTMEYYRRLNMRAQNGVSHVSADLVLVSLNFETILACQKAGDEEGEYKILAQAAEVIQHSGASKLLICSNTTSRTCDRLQQRLNLEVINIIDATAAHIHRCGYKRVGLLGTRYVMERSFYRERLEAAGIEVVTPTPVDRRVIHNIIYQELCHGIFSPLSSEMFMSVVKQFARLGVEAVILGCTEIPLAFPALSSHGGIAVVDSIDAHLDAACGVSSPNVQHEELRLGSASSNLLPGHSGARDRQDIVAEALR</sequence>
<keyword evidence="2" id="KW-0413">Isomerase</keyword>
<dbReference type="InterPro" id="IPR015942">
    <property type="entry name" value="Asp/Glu/hydantoin_racemase"/>
</dbReference>
<organism evidence="3 4">
    <name type="scientific">Burkholderia ambifaria IOP40-10</name>
    <dbReference type="NCBI Taxonomy" id="396596"/>
    <lineage>
        <taxon>Bacteria</taxon>
        <taxon>Pseudomonadati</taxon>
        <taxon>Pseudomonadota</taxon>
        <taxon>Betaproteobacteria</taxon>
        <taxon>Burkholderiales</taxon>
        <taxon>Burkholderiaceae</taxon>
        <taxon>Burkholderia</taxon>
        <taxon>Burkholderia cepacia complex</taxon>
    </lineage>
</organism>
<dbReference type="Proteomes" id="UP000005463">
    <property type="component" value="Unassembled WGS sequence"/>
</dbReference>
<dbReference type="AlphaFoldDB" id="B1FNA9"/>
<dbReference type="SUPFAM" id="SSF53681">
    <property type="entry name" value="Aspartate/glutamate racemase"/>
    <property type="match status" value="2"/>
</dbReference>
<dbReference type="NCBIfam" id="TIGR00035">
    <property type="entry name" value="asp_race"/>
    <property type="match status" value="1"/>
</dbReference>
<name>B1FNA9_9BURK</name>
<evidence type="ECO:0000313" key="3">
    <source>
        <dbReference type="EMBL" id="EDT00970.1"/>
    </source>
</evidence>
<accession>B1FNA9</accession>
<reference evidence="3 4" key="1">
    <citation type="submission" date="2008-03" db="EMBL/GenBank/DDBJ databases">
        <title>Sequencing of the draft genome and assembly of Burkholderia ambifaria IOP40-10.</title>
        <authorList>
            <consortium name="US DOE Joint Genome Institute (JGI-PGF)"/>
            <person name="Copeland A."/>
            <person name="Lucas S."/>
            <person name="Lapidus A."/>
            <person name="Glavina del Rio T."/>
            <person name="Dalin E."/>
            <person name="Tice H."/>
            <person name="Bruce D."/>
            <person name="Goodwin L."/>
            <person name="Pitluck S."/>
            <person name="Larimer F."/>
            <person name="Land M.L."/>
            <person name="Hauser L."/>
            <person name="Tiedje J."/>
            <person name="Richardson P."/>
        </authorList>
    </citation>
    <scope>NUCLEOTIDE SEQUENCE [LARGE SCALE GENOMIC DNA]</scope>
    <source>
        <strain evidence="3 4">IOP40-10</strain>
    </source>
</reference>
<dbReference type="GO" id="GO:0047661">
    <property type="term" value="F:amino-acid racemase activity"/>
    <property type="evidence" value="ECO:0007669"/>
    <property type="project" value="InterPro"/>
</dbReference>
<dbReference type="EMBL" id="ABLC01000223">
    <property type="protein sequence ID" value="EDT00970.1"/>
    <property type="molecule type" value="Genomic_DNA"/>
</dbReference>
<comment type="caution">
    <text evidence="3">The sequence shown here is derived from an EMBL/GenBank/DDBJ whole genome shotgun (WGS) entry which is preliminary data.</text>
</comment>
<dbReference type="Gene3D" id="3.40.50.1860">
    <property type="match status" value="2"/>
</dbReference>
<dbReference type="PATRIC" id="fig|396596.7.peg.1794"/>
<protein>
    <submittedName>
        <fullName evidence="3">Aspartate racemase</fullName>
    </submittedName>
</protein>
<evidence type="ECO:0000313" key="4">
    <source>
        <dbReference type="Proteomes" id="UP000005463"/>
    </source>
</evidence>
<dbReference type="InterPro" id="IPR001920">
    <property type="entry name" value="Asp/Glu_race"/>
</dbReference>
<dbReference type="RefSeq" id="WP_006754668.1">
    <property type="nucleotide sequence ID" value="NZ_ABLC01000223.1"/>
</dbReference>
<dbReference type="InterPro" id="IPR004380">
    <property type="entry name" value="Asp_race"/>
</dbReference>